<proteinExistence type="predicted"/>
<evidence type="ECO:0000313" key="1">
    <source>
        <dbReference type="EMBL" id="CAG9181325.1"/>
    </source>
</evidence>
<dbReference type="Proteomes" id="UP000727654">
    <property type="component" value="Unassembled WGS sequence"/>
</dbReference>
<gene>
    <name evidence="1" type="ORF">LMG23992_04477</name>
</gene>
<organism evidence="1 2">
    <name type="scientific">Cupriavidus laharis</name>
    <dbReference type="NCBI Taxonomy" id="151654"/>
    <lineage>
        <taxon>Bacteria</taxon>
        <taxon>Pseudomonadati</taxon>
        <taxon>Pseudomonadota</taxon>
        <taxon>Betaproteobacteria</taxon>
        <taxon>Burkholderiales</taxon>
        <taxon>Burkholderiaceae</taxon>
        <taxon>Cupriavidus</taxon>
    </lineage>
</organism>
<protein>
    <submittedName>
        <fullName evidence="1">Uncharacterized protein</fullName>
    </submittedName>
</protein>
<accession>A0ABM8XM76</accession>
<dbReference type="EMBL" id="CAJZAI010000014">
    <property type="protein sequence ID" value="CAG9181325.1"/>
    <property type="molecule type" value="Genomic_DNA"/>
</dbReference>
<dbReference type="RefSeq" id="WP_224081944.1">
    <property type="nucleotide sequence ID" value="NZ_CAJZAI010000014.1"/>
</dbReference>
<evidence type="ECO:0000313" key="2">
    <source>
        <dbReference type="Proteomes" id="UP000727654"/>
    </source>
</evidence>
<keyword evidence="2" id="KW-1185">Reference proteome</keyword>
<comment type="caution">
    <text evidence="1">The sequence shown here is derived from an EMBL/GenBank/DDBJ whole genome shotgun (WGS) entry which is preliminary data.</text>
</comment>
<sequence>MIRGLRRARRSGIAAGRPWRNDCRLIIGEALGKPELRAKLKAEGRTVAQPIDSQLQANQFFDQYQLRVTQLIRGVGWKTNAA</sequence>
<reference evidence="1 2" key="1">
    <citation type="submission" date="2021-08" db="EMBL/GenBank/DDBJ databases">
        <authorList>
            <person name="Peeters C."/>
        </authorList>
    </citation>
    <scope>NUCLEOTIDE SEQUENCE [LARGE SCALE GENOMIC DNA]</scope>
    <source>
        <strain evidence="1 2">LMG 23992</strain>
    </source>
</reference>
<name>A0ABM8XM76_9BURK</name>